<name>A0A0J8H058_9ALTE</name>
<evidence type="ECO:0000313" key="3">
    <source>
        <dbReference type="EMBL" id="KMT66393.1"/>
    </source>
</evidence>
<organism evidence="3 4">
    <name type="scientific">Catenovulum maritimum</name>
    <dbReference type="NCBI Taxonomy" id="1513271"/>
    <lineage>
        <taxon>Bacteria</taxon>
        <taxon>Pseudomonadati</taxon>
        <taxon>Pseudomonadota</taxon>
        <taxon>Gammaproteobacteria</taxon>
        <taxon>Alteromonadales</taxon>
        <taxon>Alteromonadaceae</taxon>
        <taxon>Catenovulum</taxon>
    </lineage>
</organism>
<evidence type="ECO:0000256" key="1">
    <source>
        <dbReference type="ARBA" id="ARBA00009600"/>
    </source>
</evidence>
<dbReference type="InterPro" id="IPR003774">
    <property type="entry name" value="AlgH-like"/>
</dbReference>
<dbReference type="Pfam" id="PF02622">
    <property type="entry name" value="DUF179"/>
    <property type="match status" value="1"/>
</dbReference>
<gene>
    <name evidence="3" type="ORF">XM47_03980</name>
</gene>
<dbReference type="PANTHER" id="PTHR30327:SF1">
    <property type="entry name" value="UPF0301 PROTEIN YQGE"/>
    <property type="match status" value="1"/>
</dbReference>
<protein>
    <recommendedName>
        <fullName evidence="2">UPF0301 protein XM47_03980</fullName>
    </recommendedName>
</protein>
<dbReference type="EMBL" id="LAZL01000004">
    <property type="protein sequence ID" value="KMT66393.1"/>
    <property type="molecule type" value="Genomic_DNA"/>
</dbReference>
<accession>A0A0J8H058</accession>
<evidence type="ECO:0000313" key="4">
    <source>
        <dbReference type="Proteomes" id="UP000037600"/>
    </source>
</evidence>
<proteinExistence type="inferred from homology"/>
<dbReference type="SUPFAM" id="SSF143456">
    <property type="entry name" value="VC0467-like"/>
    <property type="match status" value="1"/>
</dbReference>
<dbReference type="Gene3D" id="3.40.1740.10">
    <property type="entry name" value="VC0467-like"/>
    <property type="match status" value="1"/>
</dbReference>
<dbReference type="GO" id="GO:0005829">
    <property type="term" value="C:cytosol"/>
    <property type="evidence" value="ECO:0007669"/>
    <property type="project" value="TreeGrafter"/>
</dbReference>
<dbReference type="PATRIC" id="fig|1513271.3.peg.824"/>
<dbReference type="STRING" id="1513271.XM47_03980"/>
<dbReference type="HAMAP" id="MF_00758">
    <property type="entry name" value="UPF0301"/>
    <property type="match status" value="1"/>
</dbReference>
<dbReference type="RefSeq" id="WP_048689942.1">
    <property type="nucleotide sequence ID" value="NZ_KQ130483.1"/>
</dbReference>
<comment type="similarity">
    <text evidence="1 2">Belongs to the UPF0301 (AlgH) family.</text>
</comment>
<keyword evidence="4" id="KW-1185">Reference proteome</keyword>
<sequence>MQSLKNHLLIAMPSLEDKYFERTVTYICEHDENGAMGIVINHPTDIILTELLEQIEIETTGKSINDKIPVYAGGPVNVERGFVIHSPKKGLKSSLKLSDDIMVTTSRDILESIGTSEEPENVLICLGYAGWDKDQLEEELLENTWITIPATAEILFNTPIHQRWQRATETLGFATWQISDSAGHA</sequence>
<dbReference type="NCBIfam" id="NF001266">
    <property type="entry name" value="PRK00228.1-1"/>
    <property type="match status" value="1"/>
</dbReference>
<reference evidence="3 4" key="1">
    <citation type="submission" date="2015-04" db="EMBL/GenBank/DDBJ databases">
        <title>Draft Genome Sequence of the Novel Agar-Digesting Marine Bacterium Q1.</title>
        <authorList>
            <person name="Li Y."/>
            <person name="Li D."/>
            <person name="Chen G."/>
            <person name="Du Z."/>
        </authorList>
    </citation>
    <scope>NUCLEOTIDE SEQUENCE [LARGE SCALE GENOMIC DNA]</scope>
    <source>
        <strain evidence="3 4">Q1</strain>
    </source>
</reference>
<dbReference type="PANTHER" id="PTHR30327">
    <property type="entry name" value="UNCHARACTERIZED PROTEIN YQGE"/>
    <property type="match status" value="1"/>
</dbReference>
<dbReference type="OrthoDB" id="9807486at2"/>
<dbReference type="AlphaFoldDB" id="A0A0J8H058"/>
<comment type="caution">
    <text evidence="3">The sequence shown here is derived from an EMBL/GenBank/DDBJ whole genome shotgun (WGS) entry which is preliminary data.</text>
</comment>
<evidence type="ECO:0000256" key="2">
    <source>
        <dbReference type="HAMAP-Rule" id="MF_00758"/>
    </source>
</evidence>
<dbReference type="Proteomes" id="UP000037600">
    <property type="component" value="Unassembled WGS sequence"/>
</dbReference>